<keyword evidence="4" id="KW-0539">Nucleus</keyword>
<feature type="repeat" description="WD" evidence="5">
    <location>
        <begin position="53"/>
        <end position="94"/>
    </location>
</feature>
<keyword evidence="2 5" id="KW-0853">WD repeat</keyword>
<dbReference type="Gene3D" id="2.130.10.10">
    <property type="entry name" value="YVTN repeat-like/Quinoprotein amine dehydrogenase"/>
    <property type="match status" value="4"/>
</dbReference>
<reference evidence="9" key="1">
    <citation type="journal article" date="2016" name="Nature">
        <title>The genome of the seagrass Zostera marina reveals angiosperm adaptation to the sea.</title>
        <authorList>
            <person name="Olsen J.L."/>
            <person name="Rouze P."/>
            <person name="Verhelst B."/>
            <person name="Lin Y.-C."/>
            <person name="Bayer T."/>
            <person name="Collen J."/>
            <person name="Dattolo E."/>
            <person name="De Paoli E."/>
            <person name="Dittami S."/>
            <person name="Maumus F."/>
            <person name="Michel G."/>
            <person name="Kersting A."/>
            <person name="Lauritano C."/>
            <person name="Lohaus R."/>
            <person name="Toepel M."/>
            <person name="Tonon T."/>
            <person name="Vanneste K."/>
            <person name="Amirebrahimi M."/>
            <person name="Brakel J."/>
            <person name="Bostroem C."/>
            <person name="Chovatia M."/>
            <person name="Grimwood J."/>
            <person name="Jenkins J.W."/>
            <person name="Jueterbock A."/>
            <person name="Mraz A."/>
            <person name="Stam W.T."/>
            <person name="Tice H."/>
            <person name="Bornberg-Bauer E."/>
            <person name="Green P.J."/>
            <person name="Pearson G.A."/>
            <person name="Procaccini G."/>
            <person name="Duarte C.M."/>
            <person name="Schmutz J."/>
            <person name="Reusch T.B.H."/>
            <person name="Van de Peer Y."/>
        </authorList>
    </citation>
    <scope>NUCLEOTIDE SEQUENCE [LARGE SCALE GENOMIC DNA]</scope>
    <source>
        <strain evidence="9">cv. Finnish</strain>
    </source>
</reference>
<dbReference type="GO" id="GO:0032040">
    <property type="term" value="C:small-subunit processome"/>
    <property type="evidence" value="ECO:0007669"/>
    <property type="project" value="InterPro"/>
</dbReference>
<dbReference type="CDD" id="cd00200">
    <property type="entry name" value="WD40"/>
    <property type="match status" value="2"/>
</dbReference>
<dbReference type="GO" id="GO:0034511">
    <property type="term" value="F:U3 snoRNA binding"/>
    <property type="evidence" value="ECO:0000318"/>
    <property type="project" value="GO_Central"/>
</dbReference>
<feature type="repeat" description="WD" evidence="5">
    <location>
        <begin position="137"/>
        <end position="180"/>
    </location>
</feature>
<evidence type="ECO:0000313" key="9">
    <source>
        <dbReference type="Proteomes" id="UP000036987"/>
    </source>
</evidence>
<feature type="repeat" description="WD" evidence="5">
    <location>
        <begin position="181"/>
        <end position="222"/>
    </location>
</feature>
<dbReference type="PANTHER" id="PTHR19854">
    <property type="entry name" value="TRANSDUCIN BETA-LIKE 3"/>
    <property type="match status" value="1"/>
</dbReference>
<feature type="domain" description="U3 small nucleolar RNA-associated protein 13 C-terminal" evidence="7">
    <location>
        <begin position="662"/>
        <end position="795"/>
    </location>
</feature>
<dbReference type="GO" id="GO:0030686">
    <property type="term" value="C:90S preribosome"/>
    <property type="evidence" value="ECO:0000318"/>
    <property type="project" value="GO_Central"/>
</dbReference>
<evidence type="ECO:0000256" key="6">
    <source>
        <dbReference type="SAM" id="MobiDB-lite"/>
    </source>
</evidence>
<evidence type="ECO:0000256" key="4">
    <source>
        <dbReference type="ARBA" id="ARBA00023242"/>
    </source>
</evidence>
<organism evidence="8 9">
    <name type="scientific">Zostera marina</name>
    <name type="common">Eelgrass</name>
    <dbReference type="NCBI Taxonomy" id="29655"/>
    <lineage>
        <taxon>Eukaryota</taxon>
        <taxon>Viridiplantae</taxon>
        <taxon>Streptophyta</taxon>
        <taxon>Embryophyta</taxon>
        <taxon>Tracheophyta</taxon>
        <taxon>Spermatophyta</taxon>
        <taxon>Magnoliopsida</taxon>
        <taxon>Liliopsida</taxon>
        <taxon>Zosteraceae</taxon>
        <taxon>Zostera</taxon>
    </lineage>
</organism>
<feature type="repeat" description="WD" evidence="5">
    <location>
        <begin position="566"/>
        <end position="607"/>
    </location>
</feature>
<dbReference type="InterPro" id="IPR001680">
    <property type="entry name" value="WD40_rpt"/>
</dbReference>
<dbReference type="GO" id="GO:0005730">
    <property type="term" value="C:nucleolus"/>
    <property type="evidence" value="ECO:0000318"/>
    <property type="project" value="GO_Central"/>
</dbReference>
<dbReference type="SUPFAM" id="SSF50978">
    <property type="entry name" value="WD40 repeat-like"/>
    <property type="match status" value="1"/>
</dbReference>
<dbReference type="PANTHER" id="PTHR19854:SF15">
    <property type="entry name" value="TRANSDUCIN BETA-LIKE PROTEIN 3"/>
    <property type="match status" value="1"/>
</dbReference>
<dbReference type="SUPFAM" id="SSF50998">
    <property type="entry name" value="Quinoprotein alcohol dehydrogenase-like"/>
    <property type="match status" value="1"/>
</dbReference>
<dbReference type="Pfam" id="PF00400">
    <property type="entry name" value="WD40"/>
    <property type="match status" value="10"/>
</dbReference>
<dbReference type="InterPro" id="IPR015943">
    <property type="entry name" value="WD40/YVTN_repeat-like_dom_sf"/>
</dbReference>
<keyword evidence="3" id="KW-0677">Repeat</keyword>
<name>A0A0K9NPY2_ZOSMR</name>
<comment type="caution">
    <text evidence="8">The sequence shown here is derived from an EMBL/GenBank/DDBJ whole genome shotgun (WGS) entry which is preliminary data.</text>
</comment>
<feature type="region of interest" description="Disordered" evidence="6">
    <location>
        <begin position="813"/>
        <end position="906"/>
    </location>
</feature>
<dbReference type="InterPro" id="IPR020472">
    <property type="entry name" value="WD40_PAC1"/>
</dbReference>
<comment type="subcellular location">
    <subcellularLocation>
        <location evidence="1">Nucleus</location>
        <location evidence="1">Nucleolus</location>
    </subcellularLocation>
</comment>
<sequence length="906" mass="100557">MTEKTNYRCVPSLQQFYSGGAVTLSSDGTFLACACNEKITIVNFIDASIKATLEGDSELVTSLAISPDDRFLFSASHSRLIRVWDLESFKCIRSWKGHEGPVMVMACHSSGGLLATGGADRTVQVWDVDGGFCTHFFKGHKGIITSMIFHSDPNIQHLVSGSEDATVRVWDLNKKKCISVLDKHFSAVTSLAISVDTHVLLTSGRDKVVNLWNLKNYTFTMTVPTFEMVETVCIVTPGSDLAACGTSNELCTDPTPTYFLTAGERGIVRIWSSQGGACLYKQKTSDATICSDEEESRRGFIYSVVLPKNHGLLCVTSDQQFLYYNSTQDAEGTFQLNLYRRLVGYNEEIVDLKFLDEEENFLAVATNLEQIRVYDLSSMSCSYVLVGHTDIVLCLDTCASIHGATLVVTGSKDNNVRLWDTETRNCIGIGTGHTGAVGAVAFSKKTRNFFVSGSSDRTLKIWTLDGLPEDGQQVNLKTRAVVAAHDKDINSLAVSPNDSLLCSGSQDRTACIWKLPNLSLVVTLKGHKRGIWSVEFSPVDPCVLTSSGDTTIKIWSISDGACLKTFEGHTSSVLRASFLSRGTQLVSSGADGLVKLWTARTAECVATYDKHDDKVWALAVGKKTEMLATGGGDAVINLWHDSTAADKEEVFRKEEEEVLRCQDMENAIADEDYVKAVKSAIELHRPHKLYKLFELLVSKGILDDTTKITFKTLEKGEILVLLEYIREWNTKIKFCEVALRIFLRIMTMYPPKKILEIKGAIEIIQGIVPYSQRHSTRIDRISRNIYILDYILHGMSKIEPDRSLLEYKNTKTNDVLPTTNNNEKSDLKISSKKRKSDMSGADEKSKDALPTTNNVEKLDIKISSKKRKSNMSGADKKSKDVLSTANNHEKSDKELVKKKKIKYVRC</sequence>
<feature type="compositionally biased region" description="Polar residues" evidence="6">
    <location>
        <begin position="813"/>
        <end position="822"/>
    </location>
</feature>
<evidence type="ECO:0000256" key="2">
    <source>
        <dbReference type="ARBA" id="ARBA00022574"/>
    </source>
</evidence>
<dbReference type="InterPro" id="IPR011047">
    <property type="entry name" value="Quinoprotein_ADH-like_sf"/>
</dbReference>
<evidence type="ECO:0000256" key="1">
    <source>
        <dbReference type="ARBA" id="ARBA00004604"/>
    </source>
</evidence>
<dbReference type="PRINTS" id="PR00320">
    <property type="entry name" value="GPROTEINBRPT"/>
</dbReference>
<feature type="repeat" description="WD" evidence="5">
    <location>
        <begin position="482"/>
        <end position="523"/>
    </location>
</feature>
<dbReference type="InterPro" id="IPR036322">
    <property type="entry name" value="WD40_repeat_dom_sf"/>
</dbReference>
<accession>A0A0K9NPY2</accession>
<dbReference type="GO" id="GO:0000472">
    <property type="term" value="P:endonucleolytic cleavage to generate mature 5'-end of SSU-rRNA from (SSU-rRNA, 5.8S rRNA, LSU-rRNA)"/>
    <property type="evidence" value="ECO:0000318"/>
    <property type="project" value="GO_Central"/>
</dbReference>
<keyword evidence="9" id="KW-1185">Reference proteome</keyword>
<protein>
    <submittedName>
        <fullName evidence="8">Transducin/WD40 repeat-like superfamily protein</fullName>
    </submittedName>
</protein>
<dbReference type="SMART" id="SM00320">
    <property type="entry name" value="WD40"/>
    <property type="match status" value="13"/>
</dbReference>
<dbReference type="OMA" id="PYVQRHF"/>
<dbReference type="PROSITE" id="PS50082">
    <property type="entry name" value="WD_REPEATS_2"/>
    <property type="match status" value="10"/>
</dbReference>
<feature type="repeat" description="WD" evidence="5">
    <location>
        <begin position="430"/>
        <end position="465"/>
    </location>
</feature>
<dbReference type="InterPro" id="IPR019775">
    <property type="entry name" value="WD40_repeat_CS"/>
</dbReference>
<dbReference type="FunFam" id="2.130.10.10:FF:000794">
    <property type="entry name" value="Transducin family protein / WD-40 repeat family protein"/>
    <property type="match status" value="1"/>
</dbReference>
<dbReference type="EMBL" id="LFYR01001858">
    <property type="protein sequence ID" value="KMZ58849.1"/>
    <property type="molecule type" value="Genomic_DNA"/>
</dbReference>
<evidence type="ECO:0000256" key="5">
    <source>
        <dbReference type="PROSITE-ProRule" id="PRU00221"/>
    </source>
</evidence>
<dbReference type="InterPro" id="IPR013934">
    <property type="entry name" value="Utp13_C"/>
</dbReference>
<dbReference type="STRING" id="29655.A0A0K9NPY2"/>
<feature type="compositionally biased region" description="Basic residues" evidence="6">
    <location>
        <begin position="896"/>
        <end position="906"/>
    </location>
</feature>
<proteinExistence type="predicted"/>
<dbReference type="AlphaFoldDB" id="A0A0K9NPY2"/>
<dbReference type="Pfam" id="PF08625">
    <property type="entry name" value="Utp13"/>
    <property type="match status" value="1"/>
</dbReference>
<evidence type="ECO:0000256" key="3">
    <source>
        <dbReference type="ARBA" id="ARBA00022737"/>
    </source>
</evidence>
<dbReference type="PROSITE" id="PS50294">
    <property type="entry name" value="WD_REPEATS_REGION"/>
    <property type="match status" value="10"/>
</dbReference>
<evidence type="ECO:0000313" key="8">
    <source>
        <dbReference type="EMBL" id="KMZ58849.1"/>
    </source>
</evidence>
<dbReference type="Proteomes" id="UP000036987">
    <property type="component" value="Unassembled WGS sequence"/>
</dbReference>
<evidence type="ECO:0000259" key="7">
    <source>
        <dbReference type="Pfam" id="PF08625"/>
    </source>
</evidence>
<dbReference type="OrthoDB" id="5414888at2759"/>
<feature type="repeat" description="WD" evidence="5">
    <location>
        <begin position="95"/>
        <end position="129"/>
    </location>
</feature>
<feature type="repeat" description="WD" evidence="5">
    <location>
        <begin position="608"/>
        <end position="639"/>
    </location>
</feature>
<feature type="repeat" description="WD" evidence="5">
    <location>
        <begin position="385"/>
        <end position="429"/>
    </location>
</feature>
<dbReference type="PROSITE" id="PS00678">
    <property type="entry name" value="WD_REPEATS_1"/>
    <property type="match status" value="4"/>
</dbReference>
<feature type="repeat" description="WD" evidence="5">
    <location>
        <begin position="524"/>
        <end position="565"/>
    </location>
</feature>
<dbReference type="GO" id="GO:0000480">
    <property type="term" value="P:endonucleolytic cleavage in 5'-ETS of tricistronic rRNA transcript (SSU-rRNA, 5.8S rRNA, LSU-rRNA)"/>
    <property type="evidence" value="ECO:0000318"/>
    <property type="project" value="GO_Central"/>
</dbReference>
<dbReference type="FunFam" id="2.130.10.10:FF:001844">
    <property type="entry name" value="Transducin family protein / WD-40 repeat family protein"/>
    <property type="match status" value="1"/>
</dbReference>
<gene>
    <name evidence="8" type="ORF">ZOSMA_72G00110</name>
</gene>